<organism evidence="2 3">
    <name type="scientific">Cryobacterium lyxosi</name>
    <dbReference type="NCBI Taxonomy" id="1259228"/>
    <lineage>
        <taxon>Bacteria</taxon>
        <taxon>Bacillati</taxon>
        <taxon>Actinomycetota</taxon>
        <taxon>Actinomycetes</taxon>
        <taxon>Micrococcales</taxon>
        <taxon>Microbacteriaceae</taxon>
        <taxon>Cryobacterium</taxon>
    </lineage>
</organism>
<reference evidence="2 3" key="1">
    <citation type="submission" date="2019-03" db="EMBL/GenBank/DDBJ databases">
        <title>Genomics of glacier-inhabiting Cryobacterium strains.</title>
        <authorList>
            <person name="Liu Q."/>
            <person name="Xin Y.-H."/>
        </authorList>
    </citation>
    <scope>NUCLEOTIDE SEQUENCE [LARGE SCALE GENOMIC DNA]</scope>
    <source>
        <strain evidence="2 3">TMT1-1</strain>
    </source>
</reference>
<sequence>MRAALEEKVVGAKQWSSDWMRAALGLCVLRTLVAGPTYGYAIAAALEENGFGTIKGGTLYPLLTRYEVAGWIAVDWRVGAGGPERKYLSLTNTGRDELATQTAHWRDFTGTVLAHLDNTPTSGTALTMGTDKS</sequence>
<evidence type="ECO:0000259" key="1">
    <source>
        <dbReference type="Pfam" id="PF03551"/>
    </source>
</evidence>
<dbReference type="InterPro" id="IPR036388">
    <property type="entry name" value="WH-like_DNA-bd_sf"/>
</dbReference>
<dbReference type="PANTHER" id="PTHR33169:SF14">
    <property type="entry name" value="TRANSCRIPTIONAL REGULATOR RV3488"/>
    <property type="match status" value="1"/>
</dbReference>
<proteinExistence type="predicted"/>
<evidence type="ECO:0000313" key="3">
    <source>
        <dbReference type="Proteomes" id="UP000298424"/>
    </source>
</evidence>
<dbReference type="Pfam" id="PF03551">
    <property type="entry name" value="PadR"/>
    <property type="match status" value="1"/>
</dbReference>
<dbReference type="AlphaFoldDB" id="A0A4R8ZCS2"/>
<feature type="domain" description="Transcription regulator PadR N-terminal" evidence="1">
    <location>
        <begin position="28"/>
        <end position="99"/>
    </location>
</feature>
<comment type="caution">
    <text evidence="2">The sequence shown here is derived from an EMBL/GenBank/DDBJ whole genome shotgun (WGS) entry which is preliminary data.</text>
</comment>
<accession>A0A4R8ZCS2</accession>
<dbReference type="InterPro" id="IPR052509">
    <property type="entry name" value="Metal_resp_DNA-bind_regulator"/>
</dbReference>
<protein>
    <submittedName>
        <fullName evidence="2">PadR family transcriptional regulator</fullName>
    </submittedName>
</protein>
<keyword evidence="3" id="KW-1185">Reference proteome</keyword>
<dbReference type="SUPFAM" id="SSF46785">
    <property type="entry name" value="Winged helix' DNA-binding domain"/>
    <property type="match status" value="1"/>
</dbReference>
<evidence type="ECO:0000313" key="2">
    <source>
        <dbReference type="EMBL" id="TFD23962.1"/>
    </source>
</evidence>
<name>A0A4R8ZCS2_9MICO</name>
<dbReference type="PANTHER" id="PTHR33169">
    <property type="entry name" value="PADR-FAMILY TRANSCRIPTIONAL REGULATOR"/>
    <property type="match status" value="1"/>
</dbReference>
<dbReference type="OrthoDB" id="122286at2"/>
<dbReference type="Gene3D" id="1.10.10.10">
    <property type="entry name" value="Winged helix-like DNA-binding domain superfamily/Winged helix DNA-binding domain"/>
    <property type="match status" value="1"/>
</dbReference>
<dbReference type="Proteomes" id="UP000298424">
    <property type="component" value="Unassembled WGS sequence"/>
</dbReference>
<dbReference type="InterPro" id="IPR036390">
    <property type="entry name" value="WH_DNA-bd_sf"/>
</dbReference>
<dbReference type="EMBL" id="SOGT01000015">
    <property type="protein sequence ID" value="TFD23962.1"/>
    <property type="molecule type" value="Genomic_DNA"/>
</dbReference>
<gene>
    <name evidence="2" type="ORF">E3T27_14365</name>
</gene>
<dbReference type="InterPro" id="IPR005149">
    <property type="entry name" value="Tscrpt_reg_PadR_N"/>
</dbReference>